<dbReference type="AlphaFoldDB" id="A0A9D2EXA9"/>
<evidence type="ECO:0000256" key="1">
    <source>
        <dbReference type="SAM" id="Phobius"/>
    </source>
</evidence>
<comment type="caution">
    <text evidence="2">The sequence shown here is derived from an EMBL/GenBank/DDBJ whole genome shotgun (WGS) entry which is preliminary data.</text>
</comment>
<feature type="transmembrane region" description="Helical" evidence="1">
    <location>
        <begin position="30"/>
        <end position="50"/>
    </location>
</feature>
<reference evidence="2" key="2">
    <citation type="submission" date="2021-04" db="EMBL/GenBank/DDBJ databases">
        <authorList>
            <person name="Gilroy R."/>
        </authorList>
    </citation>
    <scope>NUCLEOTIDE SEQUENCE</scope>
    <source>
        <strain evidence="2">ChiHjej12B11-14209</strain>
    </source>
</reference>
<reference evidence="2" key="1">
    <citation type="journal article" date="2021" name="PeerJ">
        <title>Extensive microbial diversity within the chicken gut microbiome revealed by metagenomics and culture.</title>
        <authorList>
            <person name="Gilroy R."/>
            <person name="Ravi A."/>
            <person name="Getino M."/>
            <person name="Pursley I."/>
            <person name="Horton D.L."/>
            <person name="Alikhan N.F."/>
            <person name="Baker D."/>
            <person name="Gharbi K."/>
            <person name="Hall N."/>
            <person name="Watson M."/>
            <person name="Adriaenssens E.M."/>
            <person name="Foster-Nyarko E."/>
            <person name="Jarju S."/>
            <person name="Secka A."/>
            <person name="Antonio M."/>
            <person name="Oren A."/>
            <person name="Chaudhuri R.R."/>
            <person name="La Ragione R."/>
            <person name="Hildebrand F."/>
            <person name="Pallen M.J."/>
        </authorList>
    </citation>
    <scope>NUCLEOTIDE SEQUENCE</scope>
    <source>
        <strain evidence="2">ChiHjej12B11-14209</strain>
    </source>
</reference>
<keyword evidence="1" id="KW-0812">Transmembrane</keyword>
<sequence>MGVEADKALADMSVGGGQIKRWIEGVPSDAWSGLVLLGLVACSVITTALLNGCDVSVGLGPLRFTAKRGVLSETV</sequence>
<evidence type="ECO:0000313" key="3">
    <source>
        <dbReference type="Proteomes" id="UP000824062"/>
    </source>
</evidence>
<dbReference type="Proteomes" id="UP000824062">
    <property type="component" value="Unassembled WGS sequence"/>
</dbReference>
<gene>
    <name evidence="2" type="ORF">IAA19_01520</name>
</gene>
<keyword evidence="1" id="KW-1133">Transmembrane helix</keyword>
<evidence type="ECO:0000313" key="2">
    <source>
        <dbReference type="EMBL" id="HIZ45688.1"/>
    </source>
</evidence>
<organism evidence="2 3">
    <name type="scientific">Candidatus Olsenella pullistercoris</name>
    <dbReference type="NCBI Taxonomy" id="2838712"/>
    <lineage>
        <taxon>Bacteria</taxon>
        <taxon>Bacillati</taxon>
        <taxon>Actinomycetota</taxon>
        <taxon>Coriobacteriia</taxon>
        <taxon>Coriobacteriales</taxon>
        <taxon>Atopobiaceae</taxon>
        <taxon>Olsenella</taxon>
    </lineage>
</organism>
<proteinExistence type="predicted"/>
<name>A0A9D2EXA9_9ACTN</name>
<dbReference type="EMBL" id="DXBM01000018">
    <property type="protein sequence ID" value="HIZ45688.1"/>
    <property type="molecule type" value="Genomic_DNA"/>
</dbReference>
<accession>A0A9D2EXA9</accession>
<keyword evidence="1" id="KW-0472">Membrane</keyword>
<protein>
    <submittedName>
        <fullName evidence="2">Uncharacterized protein</fullName>
    </submittedName>
</protein>